<evidence type="ECO:0000313" key="2">
    <source>
        <dbReference type="Proteomes" id="UP000179807"/>
    </source>
</evidence>
<sequence length="1007" mass="115846">MRPSVSTPKSPNLLQMIIRFFNNQDVSFQKIQNMVEESTTDEIVPAFAFLGAWITSNTENSEKMQFVTKQAAYNLIDLFAAKVPPVILVTGILNSKVSLGKPSVALIEHFQSFFLRLQRIAMIIHPFSLGNANIKFPANPQQKAVKKELAGFSNAHIQFAWETDPCFHDTHIESFQRLMIEHASIDRFEPILQLQNSKFILTQAIVKLLMDFNNNRKTSHKQILFMFSTLFLYIQAFAEKDQIDGQILCEYIQSSPYLSPFCLLGFINCIPKDLYLFNLLVPSKLAGKKLDPTESLKEIQNQFILVDMSLDNSLDSLIEATPNLALSYFLSDTSNFRVSNKPKTDSEIIIFIHQCGNSVSERFKEIMKLAHEGLLNSLHVAAMDLPLLRYTTFTLMKNMRTMITNGSLTKNIYDFLILSMATIMPTSSIQIAEQFFSLPITDFFSAEIYLRAIILHSLKLLLFFPIQKHIIPFAFECLKQNGPIQFYARILIYRYYCTISYYVNDIIKDCIVDCDDPIVLLGTLSYIDSMIRYQDYDEYSSFMELRDLIIKKIPFISENPNEKPFTYDSIRQSSETTHDNFNSSKDNFKDGFNGAKDGFKEVLRENSKENIKDTSKDVGKDNYNDTSKNSISINELQLDIRKNPLYSLNILTYSSKLKKNREFAQLLAKTTCEQLQNNTDPSIIKCPFVITVAEMSVPFALALMARLLLYDHFEEAFMVLQALHPFIKTDDLALNWMTPMLSTLYDHLTPRIREEFISVISTLPDAKKYFITGEDIALKTTELLTESDMSIIQDPDVIIRAYKSIPRYIFMFSIPAFLLTFSDKKTLIDNLLMPVYDTTHTWVNRERKCFFISMIASSMPLDICYTYFLRLISNPKCDIALETSRLFLTYSRLELFRKICSNSYEIIKNDDRKLYAYICMVLPNFSRLENDEDIACKMLCGILQSINFTTPRELQETVIDAVGLVYITLHLQKSRGKLINASSQFSPELRTIIASSLDIESIQRPRK</sequence>
<comment type="caution">
    <text evidence="1">The sequence shown here is derived from an EMBL/GenBank/DDBJ whole genome shotgun (WGS) entry which is preliminary data.</text>
</comment>
<name>A0A1J4KAZ5_9EUKA</name>
<organism evidence="1 2">
    <name type="scientific">Tritrichomonas foetus</name>
    <dbReference type="NCBI Taxonomy" id="1144522"/>
    <lineage>
        <taxon>Eukaryota</taxon>
        <taxon>Metamonada</taxon>
        <taxon>Parabasalia</taxon>
        <taxon>Tritrichomonadida</taxon>
        <taxon>Tritrichomonadidae</taxon>
        <taxon>Tritrichomonas</taxon>
    </lineage>
</organism>
<dbReference type="Proteomes" id="UP000179807">
    <property type="component" value="Unassembled WGS sequence"/>
</dbReference>
<evidence type="ECO:0000313" key="1">
    <source>
        <dbReference type="EMBL" id="OHT08585.1"/>
    </source>
</evidence>
<gene>
    <name evidence="1" type="ORF">TRFO_22849</name>
</gene>
<dbReference type="AlphaFoldDB" id="A0A1J4KAZ5"/>
<keyword evidence="2" id="KW-1185">Reference proteome</keyword>
<dbReference type="OrthoDB" id="10662277at2759"/>
<dbReference type="RefSeq" id="XP_068361721.1">
    <property type="nucleotide sequence ID" value="XM_068502810.1"/>
</dbReference>
<dbReference type="GeneID" id="94837514"/>
<protein>
    <submittedName>
        <fullName evidence="1">Uncharacterized protein</fullName>
    </submittedName>
</protein>
<proteinExistence type="predicted"/>
<accession>A0A1J4KAZ5</accession>
<reference evidence="1" key="1">
    <citation type="submission" date="2016-10" db="EMBL/GenBank/DDBJ databases">
        <authorList>
            <person name="Benchimol M."/>
            <person name="Almeida L.G."/>
            <person name="Vasconcelos A.T."/>
            <person name="Perreira-Neves A."/>
            <person name="Rosa I.A."/>
            <person name="Tasca T."/>
            <person name="Bogo M.R."/>
            <person name="de Souza W."/>
        </authorList>
    </citation>
    <scope>NUCLEOTIDE SEQUENCE [LARGE SCALE GENOMIC DNA]</scope>
    <source>
        <strain evidence="1">K</strain>
    </source>
</reference>
<dbReference type="EMBL" id="MLAK01000663">
    <property type="protein sequence ID" value="OHT08585.1"/>
    <property type="molecule type" value="Genomic_DNA"/>
</dbReference>
<dbReference type="VEuPathDB" id="TrichDB:TRFO_22849"/>